<dbReference type="Pfam" id="PF01048">
    <property type="entry name" value="PNP_UDP_1"/>
    <property type="match status" value="1"/>
</dbReference>
<dbReference type="AlphaFoldDB" id="A0A0R3JU59"/>
<dbReference type="InterPro" id="IPR035994">
    <property type="entry name" value="Nucleoside_phosphorylase_sf"/>
</dbReference>
<evidence type="ECO:0000256" key="1">
    <source>
        <dbReference type="ARBA" id="ARBA00004945"/>
    </source>
</evidence>
<dbReference type="UniPathway" id="UPA00904">
    <property type="reaction ID" value="UER00871"/>
</dbReference>
<name>A0A0R3JU59_CALMK</name>
<dbReference type="InterPro" id="IPR000845">
    <property type="entry name" value="Nucleoside_phosphorylase_d"/>
</dbReference>
<gene>
    <name evidence="7" type="primary">mtnN</name>
    <name evidence="7" type="ORF">ABG79_01537</name>
</gene>
<evidence type="ECO:0000256" key="2">
    <source>
        <dbReference type="ARBA" id="ARBA00011974"/>
    </source>
</evidence>
<feature type="domain" description="Nucleoside phosphorylase" evidence="6">
    <location>
        <begin position="2"/>
        <end position="226"/>
    </location>
</feature>
<dbReference type="SUPFAM" id="SSF53167">
    <property type="entry name" value="Purine and uridine phosphorylases"/>
    <property type="match status" value="1"/>
</dbReference>
<proteinExistence type="predicted"/>
<comment type="pathway">
    <text evidence="1">Amino-acid biosynthesis; L-methionine biosynthesis via salvage pathway; S-methyl-5-thio-alpha-D-ribose 1-phosphate from S-methyl-5'-thioadenosine (hydrolase route): step 1/2.</text>
</comment>
<dbReference type="GO" id="GO:0019509">
    <property type="term" value="P:L-methionine salvage from methylthioadenosine"/>
    <property type="evidence" value="ECO:0007669"/>
    <property type="project" value="UniProtKB-UniPathway"/>
</dbReference>
<dbReference type="CDD" id="cd09008">
    <property type="entry name" value="MTAN"/>
    <property type="match status" value="1"/>
</dbReference>
<sequence>MIGIIGAMEEEVLKIKDMMVVERIEKKANMEFFMGRFLNKDIVVVRSGIGKVNAAICTQILIDDFNVDYVINTGVAGRVNEKLNPGDVVISKDLVQHDVDGTCIDYKPGQIPRMVDYFFRADERLIDAALKATKDITEFDVYIGRIATGDQVIADSKKLIWLKDTFDALAVEMEGAAIAHTCYVNGVPFVVIRSISDFADENHAADYDKYINIAIENSISILNNMIEQL</sequence>
<dbReference type="GO" id="GO:0019284">
    <property type="term" value="P:L-methionine salvage from S-adenosylmethionine"/>
    <property type="evidence" value="ECO:0007669"/>
    <property type="project" value="TreeGrafter"/>
</dbReference>
<dbReference type="Proteomes" id="UP000052015">
    <property type="component" value="Unassembled WGS sequence"/>
</dbReference>
<reference evidence="7 8" key="1">
    <citation type="submission" date="2015-09" db="EMBL/GenBank/DDBJ databases">
        <title>Draft genome sequence of a Caloramator mitchellensis, a moderate thermophile from the Great Artesian Basin of Australia.</title>
        <authorList>
            <person name="Patel B.K."/>
        </authorList>
    </citation>
    <scope>NUCLEOTIDE SEQUENCE [LARGE SCALE GENOMIC DNA]</scope>
    <source>
        <strain evidence="7 8">VF08</strain>
    </source>
</reference>
<dbReference type="Gene3D" id="3.40.50.1580">
    <property type="entry name" value="Nucleoside phosphorylase domain"/>
    <property type="match status" value="1"/>
</dbReference>
<dbReference type="EC" id="3.2.2.9" evidence="2"/>
<dbReference type="RefSeq" id="WP_057978772.1">
    <property type="nucleotide sequence ID" value="NZ_LKHP01000008.1"/>
</dbReference>
<keyword evidence="3" id="KW-0028">Amino-acid biosynthesis</keyword>
<dbReference type="GO" id="GO:0005829">
    <property type="term" value="C:cytosol"/>
    <property type="evidence" value="ECO:0007669"/>
    <property type="project" value="TreeGrafter"/>
</dbReference>
<dbReference type="NCBIfam" id="NF004079">
    <property type="entry name" value="PRK05584.1"/>
    <property type="match status" value="1"/>
</dbReference>
<evidence type="ECO:0000256" key="3">
    <source>
        <dbReference type="ARBA" id="ARBA00022605"/>
    </source>
</evidence>
<keyword evidence="4 7" id="KW-0378">Hydrolase</keyword>
<dbReference type="NCBIfam" id="TIGR01704">
    <property type="entry name" value="MTA_SAH-Nsdase"/>
    <property type="match status" value="1"/>
</dbReference>
<dbReference type="GO" id="GO:0008782">
    <property type="term" value="F:adenosylhomocysteine nucleosidase activity"/>
    <property type="evidence" value="ECO:0007669"/>
    <property type="project" value="UniProtKB-EC"/>
</dbReference>
<accession>A0A0R3JU59</accession>
<dbReference type="GO" id="GO:0008930">
    <property type="term" value="F:methylthioadenosine nucleosidase activity"/>
    <property type="evidence" value="ECO:0007669"/>
    <property type="project" value="InterPro"/>
</dbReference>
<comment type="caution">
    <text evidence="7">The sequence shown here is derived from an EMBL/GenBank/DDBJ whole genome shotgun (WGS) entry which is preliminary data.</text>
</comment>
<dbReference type="PANTHER" id="PTHR46832">
    <property type="entry name" value="5'-METHYLTHIOADENOSINE/S-ADENOSYLHOMOCYSTEINE NUCLEOSIDASE"/>
    <property type="match status" value="1"/>
</dbReference>
<keyword evidence="8" id="KW-1185">Reference proteome</keyword>
<dbReference type="GO" id="GO:0009164">
    <property type="term" value="P:nucleoside catabolic process"/>
    <property type="evidence" value="ECO:0007669"/>
    <property type="project" value="InterPro"/>
</dbReference>
<dbReference type="PATRIC" id="fig|908809.3.peg.1541"/>
<dbReference type="InterPro" id="IPR010049">
    <property type="entry name" value="MTA_SAH_Nsdase"/>
</dbReference>
<evidence type="ECO:0000259" key="6">
    <source>
        <dbReference type="Pfam" id="PF01048"/>
    </source>
</evidence>
<dbReference type="EMBL" id="LKHP01000008">
    <property type="protein sequence ID" value="KRQ86554.1"/>
    <property type="molecule type" value="Genomic_DNA"/>
</dbReference>
<evidence type="ECO:0000256" key="5">
    <source>
        <dbReference type="ARBA" id="ARBA00023167"/>
    </source>
</evidence>
<organism evidence="7 8">
    <name type="scientific">Caloramator mitchellensis</name>
    <dbReference type="NCBI Taxonomy" id="908809"/>
    <lineage>
        <taxon>Bacteria</taxon>
        <taxon>Bacillati</taxon>
        <taxon>Bacillota</taxon>
        <taxon>Clostridia</taxon>
        <taxon>Eubacteriales</taxon>
        <taxon>Clostridiaceae</taxon>
        <taxon>Caloramator</taxon>
    </lineage>
</organism>
<evidence type="ECO:0000313" key="8">
    <source>
        <dbReference type="Proteomes" id="UP000052015"/>
    </source>
</evidence>
<dbReference type="OrthoDB" id="9792278at2"/>
<dbReference type="PANTHER" id="PTHR46832:SF1">
    <property type="entry name" value="5'-METHYLTHIOADENOSINE_S-ADENOSYLHOMOCYSTEINE NUCLEOSIDASE"/>
    <property type="match status" value="1"/>
</dbReference>
<protein>
    <recommendedName>
        <fullName evidence="2">adenosylhomocysteine nucleosidase</fullName>
        <ecNumber evidence="2">3.2.2.9</ecNumber>
    </recommendedName>
</protein>
<evidence type="ECO:0000256" key="4">
    <source>
        <dbReference type="ARBA" id="ARBA00022801"/>
    </source>
</evidence>
<dbReference type="STRING" id="908809.ABG79_01537"/>
<keyword evidence="7" id="KW-0326">Glycosidase</keyword>
<evidence type="ECO:0000313" key="7">
    <source>
        <dbReference type="EMBL" id="KRQ86554.1"/>
    </source>
</evidence>
<keyword evidence="5" id="KW-0486">Methionine biosynthesis</keyword>